<gene>
    <name evidence="1" type="ORF">BFJ72_g5921</name>
</gene>
<organism evidence="1 2">
    <name type="scientific">Gibberella intermedia</name>
    <name type="common">Bulb rot disease fungus</name>
    <name type="synonym">Fusarium proliferatum</name>
    <dbReference type="NCBI Taxonomy" id="948311"/>
    <lineage>
        <taxon>Eukaryota</taxon>
        <taxon>Fungi</taxon>
        <taxon>Dikarya</taxon>
        <taxon>Ascomycota</taxon>
        <taxon>Pezizomycotina</taxon>
        <taxon>Sordariomycetes</taxon>
        <taxon>Hypocreomycetidae</taxon>
        <taxon>Hypocreales</taxon>
        <taxon>Nectriaceae</taxon>
        <taxon>Fusarium</taxon>
        <taxon>Fusarium fujikuroi species complex</taxon>
    </lineage>
</organism>
<name>A0A420THN3_GIBIN</name>
<dbReference type="AlphaFoldDB" id="A0A420THN3"/>
<accession>A0A420THN3</accession>
<dbReference type="EMBL" id="MRDB01000017">
    <property type="protein sequence ID" value="RKL41026.1"/>
    <property type="molecule type" value="Genomic_DNA"/>
</dbReference>
<evidence type="ECO:0000313" key="1">
    <source>
        <dbReference type="EMBL" id="RKL41026.1"/>
    </source>
</evidence>
<sequence>MVDQPPTPPSDSTIPWLHHFLDSVAISSTITRTSTPNPPATQRVTVRWLSRLSMAHLRHGRHAAQLFAATRPRTIFWTVPSISYASATRISVMRFKHAETNAFSLSTRFFFRQITPCFSSFAVDLSRLWSITTRYPRLYYLLYISAAPLKFAEPLAISYSLGVFAAVMSYPH</sequence>
<protein>
    <submittedName>
        <fullName evidence="1">Uncharacterized protein</fullName>
    </submittedName>
</protein>
<comment type="caution">
    <text evidence="1">The sequence shown here is derived from an EMBL/GenBank/DDBJ whole genome shotgun (WGS) entry which is preliminary data.</text>
</comment>
<proteinExistence type="predicted"/>
<dbReference type="Proteomes" id="UP000283569">
    <property type="component" value="Unassembled WGS sequence"/>
</dbReference>
<evidence type="ECO:0000313" key="2">
    <source>
        <dbReference type="Proteomes" id="UP000283569"/>
    </source>
</evidence>
<reference evidence="1 2" key="1">
    <citation type="journal article" date="2018" name="Sci. Rep.">
        <title>Characterisation of pathogen-specific regions and novel effector candidates in Fusarium oxysporum f. sp. cepae.</title>
        <authorList>
            <person name="Armitage A.D."/>
            <person name="Taylor A."/>
            <person name="Sobczyk M.K."/>
            <person name="Baxter L."/>
            <person name="Greenfield B.P."/>
            <person name="Bates H.J."/>
            <person name="Wilson F."/>
            <person name="Jackson A.C."/>
            <person name="Ott S."/>
            <person name="Harrison R.J."/>
            <person name="Clarkson J.P."/>
        </authorList>
    </citation>
    <scope>NUCLEOTIDE SEQUENCE [LARGE SCALE GENOMIC DNA]</scope>
    <source>
        <strain evidence="1 2">Fp_A8</strain>
    </source>
</reference>